<reference evidence="1" key="1">
    <citation type="submission" date="2018-01" db="EMBL/GenBank/DDBJ databases">
        <authorList>
            <person name="Clerissi C."/>
        </authorList>
    </citation>
    <scope>NUCLEOTIDE SEQUENCE</scope>
    <source>
        <strain evidence="1">Cupriavidus taiwanensis STM 3521</strain>
    </source>
</reference>
<comment type="caution">
    <text evidence="1">The sequence shown here is derived from an EMBL/GenBank/DDBJ whole genome shotgun (WGS) entry which is preliminary data.</text>
</comment>
<dbReference type="AlphaFoldDB" id="A0A375BUG4"/>
<gene>
    <name evidence="1" type="ORF">CBM2589_B30072</name>
</gene>
<accession>A0A375BUG4</accession>
<evidence type="ECO:0000313" key="1">
    <source>
        <dbReference type="EMBL" id="SOY53599.1"/>
    </source>
</evidence>
<sequence>MGIHLDPNVSGRRQWRMAVQRQGLDAKPRIL</sequence>
<dbReference type="Proteomes" id="UP000256297">
    <property type="component" value="Chromosome CBM2589_b"/>
</dbReference>
<dbReference type="EMBL" id="OFSP01000023">
    <property type="protein sequence ID" value="SOY53599.1"/>
    <property type="molecule type" value="Genomic_DNA"/>
</dbReference>
<name>A0A375BUG4_9BURK</name>
<proteinExistence type="predicted"/>
<organism evidence="1">
    <name type="scientific">Cupriavidus taiwanensis</name>
    <dbReference type="NCBI Taxonomy" id="164546"/>
    <lineage>
        <taxon>Bacteria</taxon>
        <taxon>Pseudomonadati</taxon>
        <taxon>Pseudomonadota</taxon>
        <taxon>Betaproteobacteria</taxon>
        <taxon>Burkholderiales</taxon>
        <taxon>Burkholderiaceae</taxon>
        <taxon>Cupriavidus</taxon>
    </lineage>
</organism>
<protein>
    <submittedName>
        <fullName evidence="1">Uncharacterized protein</fullName>
    </submittedName>
</protein>